<dbReference type="Pfam" id="PF24494">
    <property type="entry name" value="DUF7587"/>
    <property type="match status" value="1"/>
</dbReference>
<evidence type="ECO:0000256" key="1">
    <source>
        <dbReference type="SAM" id="MobiDB-lite"/>
    </source>
</evidence>
<reference evidence="4" key="1">
    <citation type="journal article" date="2016" name="Genome Biol. Evol.">
        <title>Comparative 'omics' of the Fusarium fujikuroi species complex highlights differences in genetic potential and metabolite synthesis.</title>
        <authorList>
            <person name="Niehaus E.-M."/>
            <person name="Muensterkoetter M."/>
            <person name="Proctor R.H."/>
            <person name="Brown D.W."/>
            <person name="Sharon A."/>
            <person name="Idan Y."/>
            <person name="Oren-Young L."/>
            <person name="Sieber C.M."/>
            <person name="Novak O."/>
            <person name="Pencik A."/>
            <person name="Tarkowska D."/>
            <person name="Hromadova K."/>
            <person name="Freeman S."/>
            <person name="Maymon M."/>
            <person name="Elazar M."/>
            <person name="Youssef S.A."/>
            <person name="El-Shabrawy E.S.M."/>
            <person name="Shalaby A.B.A."/>
            <person name="Houterman P."/>
            <person name="Brock N.L."/>
            <person name="Burkhardt I."/>
            <person name="Tsavkelova E.A."/>
            <person name="Dickschat J.S."/>
            <person name="Galuszka P."/>
            <person name="Gueldener U."/>
            <person name="Tudzynski B."/>
        </authorList>
    </citation>
    <scope>NUCLEOTIDE SEQUENCE [LARGE SCALE GENOMIC DNA]</scope>
    <source>
        <strain evidence="4">MRC7560</strain>
    </source>
</reference>
<comment type="caution">
    <text evidence="3">The sequence shown here is derived from an EMBL/GenBank/DDBJ whole genome shotgun (WGS) entry which is preliminary data.</text>
</comment>
<accession>A0A1L7TT35</accession>
<protein>
    <recommendedName>
        <fullName evidence="2">DUF7587 domain-containing protein</fullName>
    </recommendedName>
</protein>
<dbReference type="AlphaFoldDB" id="A0A1L7TT35"/>
<feature type="domain" description="DUF7587" evidence="2">
    <location>
        <begin position="17"/>
        <end position="153"/>
    </location>
</feature>
<dbReference type="Proteomes" id="UP000184255">
    <property type="component" value="Unassembled WGS sequence"/>
</dbReference>
<gene>
    <name evidence="3" type="ORF">FMAN_07939</name>
</gene>
<keyword evidence="4" id="KW-1185">Reference proteome</keyword>
<name>A0A1L7TT35_FUSMA</name>
<feature type="compositionally biased region" description="Polar residues" evidence="1">
    <location>
        <begin position="30"/>
        <end position="51"/>
    </location>
</feature>
<dbReference type="InterPro" id="IPR056009">
    <property type="entry name" value="DUF7587"/>
</dbReference>
<dbReference type="RefSeq" id="XP_041687141.1">
    <property type="nucleotide sequence ID" value="XM_041821352.1"/>
</dbReference>
<organism evidence="3 4">
    <name type="scientific">Fusarium mangiferae</name>
    <name type="common">Mango malformation disease fungus</name>
    <dbReference type="NCBI Taxonomy" id="192010"/>
    <lineage>
        <taxon>Eukaryota</taxon>
        <taxon>Fungi</taxon>
        <taxon>Dikarya</taxon>
        <taxon>Ascomycota</taxon>
        <taxon>Pezizomycotina</taxon>
        <taxon>Sordariomycetes</taxon>
        <taxon>Hypocreomycetidae</taxon>
        <taxon>Hypocreales</taxon>
        <taxon>Nectriaceae</taxon>
        <taxon>Fusarium</taxon>
        <taxon>Fusarium fujikuroi species complex</taxon>
    </lineage>
</organism>
<dbReference type="GeneID" id="65087199"/>
<evidence type="ECO:0000313" key="3">
    <source>
        <dbReference type="EMBL" id="CVL01760.1"/>
    </source>
</evidence>
<proteinExistence type="predicted"/>
<feature type="region of interest" description="Disordered" evidence="1">
    <location>
        <begin position="29"/>
        <end position="52"/>
    </location>
</feature>
<sequence length="276" mass="31061">MTPHLDPIEPISVLIGFRVECHDSDPRYASKQQTQLGTKGSSSLTTECNTPDNEHDFIEAAANHLSRKQAPSPFTSLFRSWESAIEQRDYLIKKAASRVLIIAIWLKDRAVYDAESIAKSLGYVDCPATPDEETRQLYFHNDEIFITDGIPASENRILATFGGKDSKAEPILISELTIEKPKLLSELMSAEVELEGVIGKGEITKELASELSRRTEILVYEQYHLLVRAICGRPLRDGITEDDLSQWLSRVPFRTRGWNDATSLNTTGQHLEKMEQ</sequence>
<dbReference type="EMBL" id="FCQH01000012">
    <property type="protein sequence ID" value="CVL01760.1"/>
    <property type="molecule type" value="Genomic_DNA"/>
</dbReference>
<evidence type="ECO:0000259" key="2">
    <source>
        <dbReference type="Pfam" id="PF24494"/>
    </source>
</evidence>
<evidence type="ECO:0000313" key="4">
    <source>
        <dbReference type="Proteomes" id="UP000184255"/>
    </source>
</evidence>
<dbReference type="VEuPathDB" id="FungiDB:FMAN_07939"/>